<reference evidence="2" key="1">
    <citation type="submission" date="2020-07" db="EMBL/GenBank/DDBJ databases">
        <title>Huge and variable diversity of episymbiotic CPR bacteria and DPANN archaea in groundwater ecosystems.</title>
        <authorList>
            <person name="He C.Y."/>
            <person name="Keren R."/>
            <person name="Whittaker M."/>
            <person name="Farag I.F."/>
            <person name="Doudna J."/>
            <person name="Cate J.H.D."/>
            <person name="Banfield J.F."/>
        </authorList>
    </citation>
    <scope>NUCLEOTIDE SEQUENCE</scope>
    <source>
        <strain evidence="2">NC_groundwater_1586_Pr3_B-0.1um_66_15</strain>
    </source>
</reference>
<dbReference type="PANTHER" id="PTHR24096">
    <property type="entry name" value="LONG-CHAIN-FATTY-ACID--COA LIGASE"/>
    <property type="match status" value="1"/>
</dbReference>
<dbReference type="PROSITE" id="PS00455">
    <property type="entry name" value="AMP_BINDING"/>
    <property type="match status" value="1"/>
</dbReference>
<dbReference type="PANTHER" id="PTHR24096:SF420">
    <property type="entry name" value="LONG-CHAIN-FATTY-ACID--COA LIGASE-RELATED"/>
    <property type="match status" value="1"/>
</dbReference>
<dbReference type="Pfam" id="PF23562">
    <property type="entry name" value="AMP-binding_C_3"/>
    <property type="match status" value="1"/>
</dbReference>
<dbReference type="NCBIfam" id="NF009232">
    <property type="entry name" value="PRK12582.1"/>
    <property type="match status" value="1"/>
</dbReference>
<protein>
    <submittedName>
        <fullName evidence="2">Feruloyl-CoA synthase</fullName>
    </submittedName>
</protein>
<dbReference type="AlphaFoldDB" id="A0A933NY53"/>
<dbReference type="Pfam" id="PF00501">
    <property type="entry name" value="AMP-binding"/>
    <property type="match status" value="1"/>
</dbReference>
<dbReference type="Gene3D" id="3.40.50.12780">
    <property type="entry name" value="N-terminal domain of ligase-like"/>
    <property type="match status" value="1"/>
</dbReference>
<accession>A0A933NY53</accession>
<sequence>MSAAQGLKYRPVRMGVLAAVSRRAGDGTYYVRATGELGPYPRSMVDRLVHWAAERPDIVFVADRGEDGEWRTITYADALPIVRSLAQALIDAGLSAEHPLLIVSGNEIEHALLGYAAMLAGVPHAPVSPAYSLVSRDYAKLKYIVDLLQPGMVYANDGARFGAALAAAVDPAIPLVVRKNPPEGRAVRLYQDLATTPVTQAVAVADAAVGPDTIAKFLFTSGSTGMPKAVITTQRMLTCNQEMIRTALAFLADGPPVLIDWMPWNHVAGGSHNLGIALYNGGTFYVDDGVATPEGVLRTVRNLQDVSPTVYFNVPKGFELLVGHLVSNEQLRQNFFKHLKILQYAGASLSQHVWDSLDSAARDVTGERVMIITGYGSTETAPFAFTTTWPVDRAGLVGLPAAGLEIKLVPNGEKLELRLRGPNVTPGYWKQPERTAESFDEEGYYKIGDALKFVDPDDVGKGFVFDGRVTEDFKLATGTWVNMGGVRIGAIGACAPFIRDVVLCGLDRNFIGALIFPDLEACRRLAGLDAGASNEAIVGHPLVRDMFQTRLDAVADAATGSASRITRGMLLARPPTIDAGEVTDKGSINQRAVMSARAELMEELYAEPPPAHVLIFGSSK</sequence>
<evidence type="ECO:0000313" key="2">
    <source>
        <dbReference type="EMBL" id="MBI4921082.1"/>
    </source>
</evidence>
<dbReference type="InterPro" id="IPR000873">
    <property type="entry name" value="AMP-dep_synth/lig_dom"/>
</dbReference>
<dbReference type="CDD" id="cd05921">
    <property type="entry name" value="FCS"/>
    <property type="match status" value="1"/>
</dbReference>
<evidence type="ECO:0000259" key="1">
    <source>
        <dbReference type="Pfam" id="PF00501"/>
    </source>
</evidence>
<feature type="domain" description="AMP-dependent synthetase/ligase" evidence="1">
    <location>
        <begin position="50"/>
        <end position="429"/>
    </location>
</feature>
<dbReference type="InterPro" id="IPR042099">
    <property type="entry name" value="ANL_N_sf"/>
</dbReference>
<dbReference type="SUPFAM" id="SSF56801">
    <property type="entry name" value="Acetyl-CoA synthetase-like"/>
    <property type="match status" value="1"/>
</dbReference>
<evidence type="ECO:0000313" key="3">
    <source>
        <dbReference type="Proteomes" id="UP000782610"/>
    </source>
</evidence>
<dbReference type="InterPro" id="IPR020845">
    <property type="entry name" value="AMP-binding_CS"/>
</dbReference>
<name>A0A933NY53_9HYPH</name>
<dbReference type="Proteomes" id="UP000782610">
    <property type="component" value="Unassembled WGS sequence"/>
</dbReference>
<organism evidence="2 3">
    <name type="scientific">Devosia nanyangense</name>
    <dbReference type="NCBI Taxonomy" id="1228055"/>
    <lineage>
        <taxon>Bacteria</taxon>
        <taxon>Pseudomonadati</taxon>
        <taxon>Pseudomonadota</taxon>
        <taxon>Alphaproteobacteria</taxon>
        <taxon>Hyphomicrobiales</taxon>
        <taxon>Devosiaceae</taxon>
        <taxon>Devosia</taxon>
    </lineage>
</organism>
<gene>
    <name evidence="2" type="ORF">HY834_04985</name>
</gene>
<dbReference type="GO" id="GO:0016405">
    <property type="term" value="F:CoA-ligase activity"/>
    <property type="evidence" value="ECO:0007669"/>
    <property type="project" value="TreeGrafter"/>
</dbReference>
<proteinExistence type="predicted"/>
<dbReference type="EMBL" id="JACRAF010000016">
    <property type="protein sequence ID" value="MBI4921082.1"/>
    <property type="molecule type" value="Genomic_DNA"/>
</dbReference>
<comment type="caution">
    <text evidence="2">The sequence shown here is derived from an EMBL/GenBank/DDBJ whole genome shotgun (WGS) entry which is preliminary data.</text>
</comment>